<dbReference type="Pfam" id="PF07090">
    <property type="entry name" value="GATase1_like"/>
    <property type="match status" value="1"/>
</dbReference>
<accession>D6Y593</accession>
<keyword evidence="3" id="KW-1185">Reference proteome</keyword>
<dbReference type="PANTHER" id="PTHR37947:SF1">
    <property type="entry name" value="BLL2462 PROTEIN"/>
    <property type="match status" value="1"/>
</dbReference>
<dbReference type="Gene3D" id="3.40.50.880">
    <property type="match status" value="1"/>
</dbReference>
<dbReference type="HOGENOM" id="CLU_074816_0_0_11"/>
<gene>
    <name evidence="2" type="ordered locus">Tbis_2586</name>
</gene>
<dbReference type="OrthoDB" id="9781333at2"/>
<reference evidence="2 3" key="1">
    <citation type="submission" date="2010-01" db="EMBL/GenBank/DDBJ databases">
        <title>The complete genome of Thermobispora bispora DSM 43833.</title>
        <authorList>
            <consortium name="US DOE Joint Genome Institute (JGI-PGF)"/>
            <person name="Lucas S."/>
            <person name="Copeland A."/>
            <person name="Lapidus A."/>
            <person name="Glavina del Rio T."/>
            <person name="Dalin E."/>
            <person name="Tice H."/>
            <person name="Bruce D."/>
            <person name="Goodwin L."/>
            <person name="Pitluck S."/>
            <person name="Kyrpides N."/>
            <person name="Mavromatis K."/>
            <person name="Ivanova N."/>
            <person name="Mikhailova N."/>
            <person name="Chertkov O."/>
            <person name="Brettin T."/>
            <person name="Detter J.C."/>
            <person name="Han C."/>
            <person name="Larimer F."/>
            <person name="Land M."/>
            <person name="Hauser L."/>
            <person name="Markowitz V."/>
            <person name="Cheng J.-F."/>
            <person name="Hugenholtz P."/>
            <person name="Woyke T."/>
            <person name="Wu D."/>
            <person name="Jando M."/>
            <person name="Schneider S."/>
            <person name="Klenk H.-P."/>
            <person name="Eisen J.A."/>
        </authorList>
    </citation>
    <scope>NUCLEOTIDE SEQUENCE [LARGE SCALE GENOMIC DNA]</scope>
    <source>
        <strain evidence="3">ATCC 19993 / DSM 43833 / CBS 139.67 / JCM 10125 / KCTC 9307 / NBRC 14880 / R51</strain>
    </source>
</reference>
<sequence>MTRVLVAGESWVSESTHYKGFDSFTTTTYHTGVGPLRDALTAEGIEVVHMPAHEVPQHFPGSVEELSAYDVVVLSDIGANSILLHPDTWLASKRTPNRLKVLAEWVEQGGGLAMAGGYLSFQGIEAKAAFRGTPVEAVLPAVISPYDDRVEAPEGVEPKVVDPDDPIVAGLETTWPALLGYNRFGLRDGARLIAAVGEDPLLAVREVGRGRTLAWASDVGPHWCPDEFTAWPGYRTLFGRAVRWLAREL</sequence>
<evidence type="ECO:0000313" key="3">
    <source>
        <dbReference type="Proteomes" id="UP000006640"/>
    </source>
</evidence>
<evidence type="ECO:0000259" key="1">
    <source>
        <dbReference type="Pfam" id="PF07090"/>
    </source>
</evidence>
<dbReference type="EMBL" id="CP001874">
    <property type="protein sequence ID" value="ADG89288.1"/>
    <property type="molecule type" value="Genomic_DNA"/>
</dbReference>
<feature type="domain" description="Putative glutamine amidotransferase" evidence="1">
    <location>
        <begin position="3"/>
        <end position="246"/>
    </location>
</feature>
<dbReference type="SUPFAM" id="SSF52317">
    <property type="entry name" value="Class I glutamine amidotransferase-like"/>
    <property type="match status" value="1"/>
</dbReference>
<dbReference type="InterPro" id="IPR029062">
    <property type="entry name" value="Class_I_gatase-like"/>
</dbReference>
<dbReference type="Proteomes" id="UP000006640">
    <property type="component" value="Chromosome"/>
</dbReference>
<dbReference type="STRING" id="469371.Tbis_2586"/>
<name>D6Y593_THEBD</name>
<organism evidence="2 3">
    <name type="scientific">Thermobispora bispora (strain ATCC 19993 / DSM 43833 / CBS 139.67 / JCM 10125 / KCTC 9307 / NBRC 14880 / R51)</name>
    <dbReference type="NCBI Taxonomy" id="469371"/>
    <lineage>
        <taxon>Bacteria</taxon>
        <taxon>Bacillati</taxon>
        <taxon>Actinomycetota</taxon>
        <taxon>Actinomycetes</taxon>
        <taxon>Streptosporangiales</taxon>
        <taxon>Streptosporangiaceae</taxon>
        <taxon>Thermobispora</taxon>
    </lineage>
</organism>
<dbReference type="CDD" id="cd03143">
    <property type="entry name" value="A4_beta-galactosidase_middle_domain"/>
    <property type="match status" value="1"/>
</dbReference>
<protein>
    <recommendedName>
        <fullName evidence="1">Putative glutamine amidotransferase domain-containing protein</fullName>
    </recommendedName>
</protein>
<dbReference type="AlphaFoldDB" id="D6Y593"/>
<dbReference type="InterPro" id="IPR010768">
    <property type="entry name" value="GATase1-like"/>
</dbReference>
<dbReference type="PANTHER" id="PTHR37947">
    <property type="entry name" value="BLL2462 PROTEIN"/>
    <property type="match status" value="1"/>
</dbReference>
<evidence type="ECO:0000313" key="2">
    <source>
        <dbReference type="EMBL" id="ADG89288.1"/>
    </source>
</evidence>
<proteinExistence type="predicted"/>
<dbReference type="RefSeq" id="WP_013132821.1">
    <property type="nucleotide sequence ID" value="NC_014165.1"/>
</dbReference>
<dbReference type="KEGG" id="tbi:Tbis_2586"/>
<dbReference type="eggNOG" id="COG5426">
    <property type="taxonomic scope" value="Bacteria"/>
</dbReference>